<keyword evidence="6 10" id="KW-0472">Membrane</keyword>
<feature type="transmembrane region" description="Helical" evidence="10">
    <location>
        <begin position="316"/>
        <end position="339"/>
    </location>
</feature>
<dbReference type="FunFam" id="1.20.1070.10:FF:000557">
    <property type="entry name" value="Melatonin receptor type 1A"/>
    <property type="match status" value="1"/>
</dbReference>
<feature type="transmembrane region" description="Helical" evidence="10">
    <location>
        <begin position="105"/>
        <end position="123"/>
    </location>
</feature>
<proteinExistence type="predicted"/>
<keyword evidence="7" id="KW-0675">Receptor</keyword>
<protein>
    <recommendedName>
        <fullName evidence="9">Melatonin receptor type 1A</fullName>
    </recommendedName>
</protein>
<feature type="transmembrane region" description="Helical" evidence="10">
    <location>
        <begin position="143"/>
        <end position="164"/>
    </location>
</feature>
<name>A0A811Y844_NYCPR</name>
<dbReference type="GO" id="GO:0005886">
    <property type="term" value="C:plasma membrane"/>
    <property type="evidence" value="ECO:0007669"/>
    <property type="project" value="UniProtKB-SubCell"/>
</dbReference>
<feature type="transmembrane region" description="Helical" evidence="10">
    <location>
        <begin position="185"/>
        <end position="205"/>
    </location>
</feature>
<accession>A0A811Y844</accession>
<feature type="transmembrane region" description="Helical" evidence="10">
    <location>
        <begin position="233"/>
        <end position="256"/>
    </location>
</feature>
<dbReference type="InterPro" id="IPR000025">
    <property type="entry name" value="Melatonin_rcpt"/>
</dbReference>
<evidence type="ECO:0000256" key="1">
    <source>
        <dbReference type="ARBA" id="ARBA00004651"/>
    </source>
</evidence>
<feature type="transmembrane region" description="Helical" evidence="10">
    <location>
        <begin position="277"/>
        <end position="304"/>
    </location>
</feature>
<dbReference type="PRINTS" id="PR00857">
    <property type="entry name" value="MELATONINR"/>
</dbReference>
<dbReference type="PROSITE" id="PS50262">
    <property type="entry name" value="G_PROTEIN_RECEP_F1_2"/>
    <property type="match status" value="1"/>
</dbReference>
<dbReference type="GO" id="GO:0008502">
    <property type="term" value="F:melatonin receptor activity"/>
    <property type="evidence" value="ECO:0007669"/>
    <property type="project" value="InterPro"/>
</dbReference>
<keyword evidence="2" id="KW-1003">Cell membrane</keyword>
<evidence type="ECO:0000256" key="7">
    <source>
        <dbReference type="ARBA" id="ARBA00023170"/>
    </source>
</evidence>
<evidence type="ECO:0000259" key="11">
    <source>
        <dbReference type="PROSITE" id="PS50262"/>
    </source>
</evidence>
<dbReference type="EMBL" id="CAJHUB010000670">
    <property type="protein sequence ID" value="CAD7673138.1"/>
    <property type="molecule type" value="Genomic_DNA"/>
</dbReference>
<evidence type="ECO:0000313" key="12">
    <source>
        <dbReference type="EMBL" id="CAD7673138.1"/>
    </source>
</evidence>
<evidence type="ECO:0000256" key="10">
    <source>
        <dbReference type="SAM" id="Phobius"/>
    </source>
</evidence>
<evidence type="ECO:0000256" key="8">
    <source>
        <dbReference type="ARBA" id="ARBA00023224"/>
    </source>
</evidence>
<evidence type="ECO:0000256" key="9">
    <source>
        <dbReference type="ARBA" id="ARBA00040985"/>
    </source>
</evidence>
<evidence type="ECO:0000256" key="6">
    <source>
        <dbReference type="ARBA" id="ARBA00023136"/>
    </source>
</evidence>
<keyword evidence="5" id="KW-0297">G-protein coupled receptor</keyword>
<feature type="domain" description="G-protein coupled receptors family 1 profile" evidence="11">
    <location>
        <begin position="81"/>
        <end position="336"/>
    </location>
</feature>
<keyword evidence="13" id="KW-1185">Reference proteome</keyword>
<organism evidence="12 13">
    <name type="scientific">Nyctereutes procyonoides</name>
    <name type="common">Raccoon dog</name>
    <name type="synonym">Canis procyonoides</name>
    <dbReference type="NCBI Taxonomy" id="34880"/>
    <lineage>
        <taxon>Eukaryota</taxon>
        <taxon>Metazoa</taxon>
        <taxon>Chordata</taxon>
        <taxon>Craniata</taxon>
        <taxon>Vertebrata</taxon>
        <taxon>Euteleostomi</taxon>
        <taxon>Mammalia</taxon>
        <taxon>Eutheria</taxon>
        <taxon>Laurasiatheria</taxon>
        <taxon>Carnivora</taxon>
        <taxon>Caniformia</taxon>
        <taxon>Canidae</taxon>
        <taxon>Nyctereutes</taxon>
    </lineage>
</organism>
<dbReference type="InterPro" id="IPR017452">
    <property type="entry name" value="GPCR_Rhodpsn_7TM"/>
</dbReference>
<dbReference type="AlphaFoldDB" id="A0A811Y844"/>
<dbReference type="Proteomes" id="UP000645828">
    <property type="component" value="Unassembled WGS sequence"/>
</dbReference>
<keyword evidence="3 10" id="KW-0812">Transmembrane</keyword>
<keyword evidence="8" id="KW-0807">Transducer</keyword>
<dbReference type="InterPro" id="IPR000276">
    <property type="entry name" value="GPCR_Rhodpsn"/>
</dbReference>
<comment type="caution">
    <text evidence="12">The sequence shown here is derived from an EMBL/GenBank/DDBJ whole genome shotgun (WGS) entry which is preliminary data.</text>
</comment>
<gene>
    <name evidence="12" type="ORF">NYPRO_LOCUS5932</name>
</gene>
<dbReference type="SUPFAM" id="SSF81321">
    <property type="entry name" value="Family A G protein-coupled receptor-like"/>
    <property type="match status" value="1"/>
</dbReference>
<dbReference type="PRINTS" id="PR00237">
    <property type="entry name" value="GPCRRHODOPSN"/>
</dbReference>
<keyword evidence="4 10" id="KW-1133">Transmembrane helix</keyword>
<comment type="subcellular location">
    <subcellularLocation>
        <location evidence="1">Cell membrane</location>
        <topology evidence="1">Multi-pass membrane protein</topology>
    </subcellularLocation>
</comment>
<dbReference type="Pfam" id="PF00001">
    <property type="entry name" value="7tm_1"/>
    <property type="match status" value="1"/>
</dbReference>
<evidence type="ECO:0000256" key="5">
    <source>
        <dbReference type="ARBA" id="ARBA00023040"/>
    </source>
</evidence>
<sequence>MEKEVQKCAQLQSGRTETTRVIPASSTTTSKCQKATENSGKRQELLIQLRTGTSSEEIRHHLEPWWGLSRSLGKGNWITGGRVYRLEIVGSLADFCSLLSAPGNLFLVSLALADLMVALYPYPLTLVAIFHDGWALGEVHCKASAFVMGLNVIGSVFNLTAIAINHYCYICPSVAYHQICRCWHTSLYICLIWLLTLAAVLPNFFMGSLEYDPRIYSCTFIQTASAQYTMTVVVIHFLLPITVVSFCYLHIWLLVLQAHKKVKSEPKLRLRPNNIRSFLTMFVVFVIFAICWAPLNCIGLAVAINPEEIAPQVPEGLFVTSYFLAYFNSCLNAIVYGLLNQNFRREYKIASALWNPRHCFRDASKGSRATGPQNQALPVVNAQNLVKVDSL</sequence>
<evidence type="ECO:0000313" key="13">
    <source>
        <dbReference type="Proteomes" id="UP000645828"/>
    </source>
</evidence>
<reference evidence="12" key="1">
    <citation type="submission" date="2020-12" db="EMBL/GenBank/DDBJ databases">
        <authorList>
            <consortium name="Molecular Ecology Group"/>
        </authorList>
    </citation>
    <scope>NUCLEOTIDE SEQUENCE</scope>
    <source>
        <strain evidence="12">TBG_1078</strain>
    </source>
</reference>
<evidence type="ECO:0000256" key="3">
    <source>
        <dbReference type="ARBA" id="ARBA00022692"/>
    </source>
</evidence>
<dbReference type="Gene3D" id="1.20.1070.10">
    <property type="entry name" value="Rhodopsin 7-helix transmembrane proteins"/>
    <property type="match status" value="1"/>
</dbReference>
<evidence type="ECO:0000256" key="4">
    <source>
        <dbReference type="ARBA" id="ARBA00022989"/>
    </source>
</evidence>
<evidence type="ECO:0000256" key="2">
    <source>
        <dbReference type="ARBA" id="ARBA00022475"/>
    </source>
</evidence>
<dbReference type="PANTHER" id="PTHR24228">
    <property type="entry name" value="B2 BRADYKININ RECEPTOR/ANGIOTENSIN II RECEPTOR"/>
    <property type="match status" value="1"/>
</dbReference>
<dbReference type="PANTHER" id="PTHR24228:SF54">
    <property type="entry name" value="MELATONIN RECEPTOR TYPE 1B"/>
    <property type="match status" value="1"/>
</dbReference>